<evidence type="ECO:0000256" key="1">
    <source>
        <dbReference type="SAM" id="Phobius"/>
    </source>
</evidence>
<evidence type="ECO:0000313" key="3">
    <source>
        <dbReference type="Proteomes" id="UP001595526"/>
    </source>
</evidence>
<dbReference type="EMBL" id="JBHRTA010000062">
    <property type="protein sequence ID" value="MFC3200000.1"/>
    <property type="molecule type" value="Genomic_DNA"/>
</dbReference>
<keyword evidence="3" id="KW-1185">Reference proteome</keyword>
<keyword evidence="1" id="KW-0472">Membrane</keyword>
<keyword evidence="1" id="KW-0812">Transmembrane</keyword>
<gene>
    <name evidence="2" type="ORF">ACFOET_20435</name>
</gene>
<accession>A0ABV7JPH5</accession>
<organism evidence="2 3">
    <name type="scientific">Parapedobacter deserti</name>
    <dbReference type="NCBI Taxonomy" id="1912957"/>
    <lineage>
        <taxon>Bacteria</taxon>
        <taxon>Pseudomonadati</taxon>
        <taxon>Bacteroidota</taxon>
        <taxon>Sphingobacteriia</taxon>
        <taxon>Sphingobacteriales</taxon>
        <taxon>Sphingobacteriaceae</taxon>
        <taxon>Parapedobacter</taxon>
    </lineage>
</organism>
<keyword evidence="1" id="KW-1133">Transmembrane helix</keyword>
<reference evidence="3" key="1">
    <citation type="journal article" date="2019" name="Int. J. Syst. Evol. Microbiol.">
        <title>The Global Catalogue of Microorganisms (GCM) 10K type strain sequencing project: providing services to taxonomists for standard genome sequencing and annotation.</title>
        <authorList>
            <consortium name="The Broad Institute Genomics Platform"/>
            <consortium name="The Broad Institute Genome Sequencing Center for Infectious Disease"/>
            <person name="Wu L."/>
            <person name="Ma J."/>
        </authorList>
    </citation>
    <scope>NUCLEOTIDE SEQUENCE [LARGE SCALE GENOMIC DNA]</scope>
    <source>
        <strain evidence="3">KCTC 52416</strain>
    </source>
</reference>
<feature type="transmembrane region" description="Helical" evidence="1">
    <location>
        <begin position="32"/>
        <end position="54"/>
    </location>
</feature>
<comment type="caution">
    <text evidence="2">The sequence shown here is derived from an EMBL/GenBank/DDBJ whole genome shotgun (WGS) entry which is preliminary data.</text>
</comment>
<name>A0ABV7JPH5_9SPHI</name>
<protein>
    <submittedName>
        <fullName evidence="2">Uncharacterized protein</fullName>
    </submittedName>
</protein>
<proteinExistence type="predicted"/>
<dbReference type="Proteomes" id="UP001595526">
    <property type="component" value="Unassembled WGS sequence"/>
</dbReference>
<sequence>MCPRRHVENVKHSLELEERLDHQVKSWQVQRFCGALIMLIIAFTTLGLFGSGVLSSQKQEKQGITVHYEKFLRYEKEMSVSWHVRNQRAVQVSVPQHYLASFKIEKIFPEAYETHIADGAIRYLFRLDGRGDLAIRFYFSPQKVGNITDTWQVNDADFRLAHFIYP</sequence>
<evidence type="ECO:0000313" key="2">
    <source>
        <dbReference type="EMBL" id="MFC3200000.1"/>
    </source>
</evidence>